<gene>
    <name evidence="12" type="ORF">QN277_022151</name>
</gene>
<evidence type="ECO:0000256" key="2">
    <source>
        <dbReference type="ARBA" id="ARBA00005147"/>
    </source>
</evidence>
<keyword evidence="6" id="KW-0060">Ascorbate biosynthesis</keyword>
<dbReference type="PROSITE" id="PS51387">
    <property type="entry name" value="FAD_PCMH"/>
    <property type="match status" value="1"/>
</dbReference>
<dbReference type="SUPFAM" id="SSF56176">
    <property type="entry name" value="FAD-binding/transporter-associated domain-like"/>
    <property type="match status" value="1"/>
</dbReference>
<evidence type="ECO:0000259" key="11">
    <source>
        <dbReference type="PROSITE" id="PS51387"/>
    </source>
</evidence>
<proteinExistence type="inferred from homology"/>
<dbReference type="InterPro" id="IPR016166">
    <property type="entry name" value="FAD-bd_PCMH"/>
</dbReference>
<dbReference type="Pfam" id="PF01565">
    <property type="entry name" value="FAD_binding_4"/>
    <property type="match status" value="1"/>
</dbReference>
<dbReference type="Proteomes" id="UP001293593">
    <property type="component" value="Unassembled WGS sequence"/>
</dbReference>
<dbReference type="PANTHER" id="PTHR13878:SF67">
    <property type="entry name" value="L-GULONOLACTONE OXIDASE 5"/>
    <property type="match status" value="1"/>
</dbReference>
<comment type="catalytic activity">
    <reaction evidence="10">
        <text>L-gulono-1,4-lactone + O2 = L-ascorbate + H2O2 + H(+)</text>
        <dbReference type="Rhea" id="RHEA:32363"/>
        <dbReference type="ChEBI" id="CHEBI:15378"/>
        <dbReference type="ChEBI" id="CHEBI:15379"/>
        <dbReference type="ChEBI" id="CHEBI:16240"/>
        <dbReference type="ChEBI" id="CHEBI:17587"/>
        <dbReference type="ChEBI" id="CHEBI:38290"/>
        <dbReference type="EC" id="1.1.3.8"/>
    </reaction>
</comment>
<evidence type="ECO:0000256" key="8">
    <source>
        <dbReference type="ARBA" id="ARBA00022827"/>
    </source>
</evidence>
<dbReference type="FunFam" id="3.30.465.10:FF:000033">
    <property type="entry name" value="L-gulonolactone oxidase 5"/>
    <property type="match status" value="1"/>
</dbReference>
<dbReference type="NCBIfam" id="TIGR01677">
    <property type="entry name" value="pln_FAD_oxido"/>
    <property type="match status" value="1"/>
</dbReference>
<comment type="similarity">
    <text evidence="3">Belongs to the oxygen-dependent FAD-linked oxidoreductase family.</text>
</comment>
<dbReference type="Pfam" id="PF04030">
    <property type="entry name" value="ALO"/>
    <property type="match status" value="1"/>
</dbReference>
<dbReference type="Gene3D" id="3.30.465.10">
    <property type="match status" value="1"/>
</dbReference>
<evidence type="ECO:0000256" key="4">
    <source>
        <dbReference type="ARBA" id="ARBA00013121"/>
    </source>
</evidence>
<comment type="caution">
    <text evidence="12">The sequence shown here is derived from an EMBL/GenBank/DDBJ whole genome shotgun (WGS) entry which is preliminary data.</text>
</comment>
<keyword evidence="7" id="KW-0732">Signal</keyword>
<keyword evidence="5" id="KW-0285">Flavoprotein</keyword>
<name>A0AAE1K9D5_9FABA</name>
<dbReference type="InterPro" id="IPR050432">
    <property type="entry name" value="FAD-linked_Oxidoreductases_BP"/>
</dbReference>
<keyword evidence="13" id="KW-1185">Reference proteome</keyword>
<feature type="domain" description="FAD-binding PCMH-type" evidence="11">
    <location>
        <begin position="32"/>
        <end position="213"/>
    </location>
</feature>
<comment type="cofactor">
    <cofactor evidence="1">
        <name>FAD</name>
        <dbReference type="ChEBI" id="CHEBI:57692"/>
    </cofactor>
</comment>
<comment type="pathway">
    <text evidence="2">Cofactor biosynthesis; L-ascorbate biosynthesis.</text>
</comment>
<evidence type="ECO:0000256" key="5">
    <source>
        <dbReference type="ARBA" id="ARBA00022630"/>
    </source>
</evidence>
<sequence>MATPPEDPIKCSSPRNTSCTITNSYGAFPDRTTCSASQVLYPTSEDELVSAIAFAAKNRMKMKVATRYSHSIPKLVCPDDQKNGLLISTKYLNQIVKVDVEERKMVIASGVTLRQLINEAAKVGLALPYGPYWWGLTIGGLMGTGAHGSSLWGRGSSVHDHVVEVRIVVPTSPENGFAKVLVLKEGDEDLNAVKVSLGVLGVLSQITIKLEPMFKRSITYLVKNDSDLGDQVASFGRQHEFADITWYPSQQKAVYRVDDRVPINTSGNGLSDFLPFRPTASLELALVRTIEDVQESTNDANGKCSLAKTITDALINSAYGLTNNGIIFTGYPVIGFQNRLQASGTCLDSPKDAKFTVCAWDSRVKGEFFHQTTFSIPLPSAKAFIEDVQKLVQIEPKSLCGQELYNGILMRYVKTSSAFLGKQDDAIDFDITYYRSKDPMNPRLYEDILEEIEQLGIFKYGGLPHWGKNRNLAFDKAIRKYKFVDKFLQVKERFDPQGLFSSEWTDQVLGLKKGLMIEKDGCALEGLCICSQDSHCAPSKGYYCRPGKVYKEARVCARVKSKV</sequence>
<evidence type="ECO:0000256" key="9">
    <source>
        <dbReference type="ARBA" id="ARBA00023002"/>
    </source>
</evidence>
<dbReference type="GO" id="GO:0003885">
    <property type="term" value="F:D-arabinono-1,4-lactone oxidase activity"/>
    <property type="evidence" value="ECO:0007669"/>
    <property type="project" value="InterPro"/>
</dbReference>
<evidence type="ECO:0000256" key="6">
    <source>
        <dbReference type="ARBA" id="ARBA00022644"/>
    </source>
</evidence>
<dbReference type="InterPro" id="IPR006094">
    <property type="entry name" value="Oxid_FAD_bind_N"/>
</dbReference>
<evidence type="ECO:0000313" key="13">
    <source>
        <dbReference type="Proteomes" id="UP001293593"/>
    </source>
</evidence>
<evidence type="ECO:0000256" key="7">
    <source>
        <dbReference type="ARBA" id="ARBA00022729"/>
    </source>
</evidence>
<dbReference type="InterPro" id="IPR007173">
    <property type="entry name" value="ALO_C"/>
</dbReference>
<dbReference type="InterPro" id="IPR036318">
    <property type="entry name" value="FAD-bd_PCMH-like_sf"/>
</dbReference>
<evidence type="ECO:0000313" key="12">
    <source>
        <dbReference type="EMBL" id="KAK4268924.1"/>
    </source>
</evidence>
<dbReference type="Gene3D" id="3.30.70.2520">
    <property type="match status" value="1"/>
</dbReference>
<accession>A0AAE1K9D5</accession>
<organism evidence="12 13">
    <name type="scientific">Acacia crassicarpa</name>
    <name type="common">northern wattle</name>
    <dbReference type="NCBI Taxonomy" id="499986"/>
    <lineage>
        <taxon>Eukaryota</taxon>
        <taxon>Viridiplantae</taxon>
        <taxon>Streptophyta</taxon>
        <taxon>Embryophyta</taxon>
        <taxon>Tracheophyta</taxon>
        <taxon>Spermatophyta</taxon>
        <taxon>Magnoliopsida</taxon>
        <taxon>eudicotyledons</taxon>
        <taxon>Gunneridae</taxon>
        <taxon>Pentapetalae</taxon>
        <taxon>rosids</taxon>
        <taxon>fabids</taxon>
        <taxon>Fabales</taxon>
        <taxon>Fabaceae</taxon>
        <taxon>Caesalpinioideae</taxon>
        <taxon>mimosoid clade</taxon>
        <taxon>Acacieae</taxon>
        <taxon>Acacia</taxon>
    </lineage>
</organism>
<dbReference type="AlphaFoldDB" id="A0AAE1K9D5"/>
<evidence type="ECO:0000256" key="10">
    <source>
        <dbReference type="ARBA" id="ARBA00048083"/>
    </source>
</evidence>
<reference evidence="12" key="1">
    <citation type="submission" date="2023-10" db="EMBL/GenBank/DDBJ databases">
        <title>Chromosome-level genome of the transformable northern wattle, Acacia crassicarpa.</title>
        <authorList>
            <person name="Massaro I."/>
            <person name="Sinha N.R."/>
            <person name="Poethig S."/>
            <person name="Leichty A.R."/>
        </authorList>
    </citation>
    <scope>NUCLEOTIDE SEQUENCE</scope>
    <source>
        <strain evidence="12">Acra3RX</strain>
        <tissue evidence="12">Leaf</tissue>
    </source>
</reference>
<dbReference type="InterPro" id="IPR055154">
    <property type="entry name" value="GULLO2-like_C"/>
</dbReference>
<dbReference type="EC" id="1.1.3.8" evidence="4"/>
<dbReference type="GO" id="GO:0050105">
    <property type="term" value="F:L-gulonolactone oxidase activity"/>
    <property type="evidence" value="ECO:0007669"/>
    <property type="project" value="UniProtKB-EC"/>
</dbReference>
<dbReference type="Pfam" id="PF22906">
    <property type="entry name" value="GULLO2-like_3rd"/>
    <property type="match status" value="1"/>
</dbReference>
<protein>
    <recommendedName>
        <fullName evidence="4">L-gulonolactone oxidase</fullName>
        <ecNumber evidence="4">1.1.3.8</ecNumber>
    </recommendedName>
</protein>
<dbReference type="GO" id="GO:0019853">
    <property type="term" value="P:L-ascorbic acid biosynthetic process"/>
    <property type="evidence" value="ECO:0007669"/>
    <property type="project" value="UniProtKB-KW"/>
</dbReference>
<dbReference type="InterPro" id="IPR010030">
    <property type="entry name" value="GULO_Plant"/>
</dbReference>
<evidence type="ECO:0000256" key="3">
    <source>
        <dbReference type="ARBA" id="ARBA00005466"/>
    </source>
</evidence>
<evidence type="ECO:0000256" key="1">
    <source>
        <dbReference type="ARBA" id="ARBA00001974"/>
    </source>
</evidence>
<dbReference type="PANTHER" id="PTHR13878">
    <property type="entry name" value="GULONOLACTONE OXIDASE"/>
    <property type="match status" value="1"/>
</dbReference>
<dbReference type="InterPro" id="IPR016169">
    <property type="entry name" value="FAD-bd_PCMH_sub2"/>
</dbReference>
<dbReference type="EMBL" id="JAWXYG010000006">
    <property type="protein sequence ID" value="KAK4268924.1"/>
    <property type="molecule type" value="Genomic_DNA"/>
</dbReference>
<dbReference type="GO" id="GO:0016020">
    <property type="term" value="C:membrane"/>
    <property type="evidence" value="ECO:0007669"/>
    <property type="project" value="InterPro"/>
</dbReference>
<keyword evidence="9" id="KW-0560">Oxidoreductase</keyword>
<dbReference type="GO" id="GO:0071949">
    <property type="term" value="F:FAD binding"/>
    <property type="evidence" value="ECO:0007669"/>
    <property type="project" value="InterPro"/>
</dbReference>
<keyword evidence="8" id="KW-0274">FAD</keyword>